<keyword evidence="2" id="KW-1185">Reference proteome</keyword>
<protein>
    <submittedName>
        <fullName evidence="1">Uncharacterized protein</fullName>
    </submittedName>
</protein>
<gene>
    <name evidence="1" type="ORF">BJ212DRAFT_1300787</name>
</gene>
<dbReference type="GeneID" id="64627049"/>
<dbReference type="AlphaFoldDB" id="A0A9P7E7Y1"/>
<dbReference type="RefSeq" id="XP_041191539.1">
    <property type="nucleotide sequence ID" value="XM_041333032.1"/>
</dbReference>
<dbReference type="OrthoDB" id="10461878at2759"/>
<dbReference type="EMBL" id="JABBWG010000022">
    <property type="protein sequence ID" value="KAG1813903.1"/>
    <property type="molecule type" value="Genomic_DNA"/>
</dbReference>
<evidence type="ECO:0000313" key="2">
    <source>
        <dbReference type="Proteomes" id="UP000807769"/>
    </source>
</evidence>
<dbReference type="Proteomes" id="UP000807769">
    <property type="component" value="Unassembled WGS sequence"/>
</dbReference>
<sequence length="126" mass="12824">MMKPFKNAGWGFWLQMLEIMPNRSGAEGTAAYNLASLATQASEPITEANTEASGSAVAAASTEASGVAMGLAISVPGAHNDTSSKGPVAAGFAWDQVMSTLPFTNPGIISGSSMNPPSPIFSCSLK</sequence>
<reference evidence="1" key="1">
    <citation type="journal article" date="2020" name="New Phytol.">
        <title>Comparative genomics reveals dynamic genome evolution in host specialist ectomycorrhizal fungi.</title>
        <authorList>
            <person name="Lofgren L.A."/>
            <person name="Nguyen N.H."/>
            <person name="Vilgalys R."/>
            <person name="Ruytinx J."/>
            <person name="Liao H.L."/>
            <person name="Branco S."/>
            <person name="Kuo A."/>
            <person name="LaButti K."/>
            <person name="Lipzen A."/>
            <person name="Andreopoulos W."/>
            <person name="Pangilinan J."/>
            <person name="Riley R."/>
            <person name="Hundley H."/>
            <person name="Na H."/>
            <person name="Barry K."/>
            <person name="Grigoriev I.V."/>
            <person name="Stajich J.E."/>
            <person name="Kennedy P.G."/>
        </authorList>
    </citation>
    <scope>NUCLEOTIDE SEQUENCE</scope>
    <source>
        <strain evidence="1">MN1</strain>
    </source>
</reference>
<comment type="caution">
    <text evidence="1">The sequence shown here is derived from an EMBL/GenBank/DDBJ whole genome shotgun (WGS) entry which is preliminary data.</text>
</comment>
<accession>A0A9P7E7Y1</accession>
<evidence type="ECO:0000313" key="1">
    <source>
        <dbReference type="EMBL" id="KAG1813903.1"/>
    </source>
</evidence>
<organism evidence="1 2">
    <name type="scientific">Suillus subaureus</name>
    <dbReference type="NCBI Taxonomy" id="48587"/>
    <lineage>
        <taxon>Eukaryota</taxon>
        <taxon>Fungi</taxon>
        <taxon>Dikarya</taxon>
        <taxon>Basidiomycota</taxon>
        <taxon>Agaricomycotina</taxon>
        <taxon>Agaricomycetes</taxon>
        <taxon>Agaricomycetidae</taxon>
        <taxon>Boletales</taxon>
        <taxon>Suillineae</taxon>
        <taxon>Suillaceae</taxon>
        <taxon>Suillus</taxon>
    </lineage>
</organism>
<proteinExistence type="predicted"/>
<name>A0A9P7E7Y1_9AGAM</name>